<gene>
    <name evidence="1" type="ORF">DIATSA_LOCUS8585</name>
</gene>
<organism evidence="1 2">
    <name type="scientific">Diatraea saccharalis</name>
    <name type="common">sugarcane borer</name>
    <dbReference type="NCBI Taxonomy" id="40085"/>
    <lineage>
        <taxon>Eukaryota</taxon>
        <taxon>Metazoa</taxon>
        <taxon>Ecdysozoa</taxon>
        <taxon>Arthropoda</taxon>
        <taxon>Hexapoda</taxon>
        <taxon>Insecta</taxon>
        <taxon>Pterygota</taxon>
        <taxon>Neoptera</taxon>
        <taxon>Endopterygota</taxon>
        <taxon>Lepidoptera</taxon>
        <taxon>Glossata</taxon>
        <taxon>Ditrysia</taxon>
        <taxon>Pyraloidea</taxon>
        <taxon>Crambidae</taxon>
        <taxon>Crambinae</taxon>
        <taxon>Diatraea</taxon>
    </lineage>
</organism>
<dbReference type="PANTHER" id="PTHR12296:SF30">
    <property type="entry name" value="DENN DOMAIN-CONTAINING PROTEIN CRAG"/>
    <property type="match status" value="1"/>
</dbReference>
<dbReference type="GO" id="GO:0032483">
    <property type="term" value="P:regulation of Rab protein signal transduction"/>
    <property type="evidence" value="ECO:0007669"/>
    <property type="project" value="TreeGrafter"/>
</dbReference>
<sequence length="143" mass="16318">MSSCSQCHQCFALLYDEDIMAGWAADDSNLNTRCTACGRHTVPLLSVQILRLNQTQAEILSVPYLNPLVLRKEFESILGREGDACLAEPEFVESHPIVYWNLVWFLERANIENHLPDLLCPDFQTRYQSTDALHEIHKVGKQT</sequence>
<dbReference type="Proteomes" id="UP001153714">
    <property type="component" value="Chromosome 3"/>
</dbReference>
<protein>
    <submittedName>
        <fullName evidence="1">Uncharacterized protein</fullName>
    </submittedName>
</protein>
<keyword evidence="2" id="KW-1185">Reference proteome</keyword>
<evidence type="ECO:0000313" key="1">
    <source>
        <dbReference type="EMBL" id="CAG9790939.1"/>
    </source>
</evidence>
<proteinExistence type="predicted"/>
<reference evidence="1" key="1">
    <citation type="submission" date="2021-12" db="EMBL/GenBank/DDBJ databases">
        <authorList>
            <person name="King R."/>
        </authorList>
    </citation>
    <scope>NUCLEOTIDE SEQUENCE</scope>
</reference>
<dbReference type="GO" id="GO:0005085">
    <property type="term" value="F:guanyl-nucleotide exchange factor activity"/>
    <property type="evidence" value="ECO:0007669"/>
    <property type="project" value="UniProtKB-ARBA"/>
</dbReference>
<dbReference type="PANTHER" id="PTHR12296">
    <property type="entry name" value="DENN DOMAIN-CONTAINING PROTEIN 4"/>
    <property type="match status" value="1"/>
</dbReference>
<dbReference type="OrthoDB" id="75250at2759"/>
<dbReference type="AlphaFoldDB" id="A0A9N9R627"/>
<evidence type="ECO:0000313" key="2">
    <source>
        <dbReference type="Proteomes" id="UP001153714"/>
    </source>
</evidence>
<dbReference type="InterPro" id="IPR051696">
    <property type="entry name" value="DENN_Domain_GEFs"/>
</dbReference>
<accession>A0A9N9R627</accession>
<dbReference type="GO" id="GO:0031410">
    <property type="term" value="C:cytoplasmic vesicle"/>
    <property type="evidence" value="ECO:0007669"/>
    <property type="project" value="TreeGrafter"/>
</dbReference>
<reference evidence="1" key="2">
    <citation type="submission" date="2022-10" db="EMBL/GenBank/DDBJ databases">
        <authorList>
            <consortium name="ENA_rothamsted_submissions"/>
            <consortium name="culmorum"/>
            <person name="King R."/>
        </authorList>
    </citation>
    <scope>NUCLEOTIDE SEQUENCE</scope>
</reference>
<dbReference type="EMBL" id="OU893334">
    <property type="protein sequence ID" value="CAG9790939.1"/>
    <property type="molecule type" value="Genomic_DNA"/>
</dbReference>
<name>A0A9N9R627_9NEOP</name>